<gene>
    <name evidence="9" type="ORF">JM93_00678</name>
</gene>
<dbReference type="GO" id="GO:0005886">
    <property type="term" value="C:plasma membrane"/>
    <property type="evidence" value="ECO:0007669"/>
    <property type="project" value="UniProtKB-SubCell"/>
</dbReference>
<keyword evidence="10" id="KW-1185">Reference proteome</keyword>
<dbReference type="Proteomes" id="UP000320593">
    <property type="component" value="Unassembled WGS sequence"/>
</dbReference>
<organism evidence="9 10">
    <name type="scientific">Roseibium hamelinense</name>
    <dbReference type="NCBI Taxonomy" id="150831"/>
    <lineage>
        <taxon>Bacteria</taxon>
        <taxon>Pseudomonadati</taxon>
        <taxon>Pseudomonadota</taxon>
        <taxon>Alphaproteobacteria</taxon>
        <taxon>Hyphomicrobiales</taxon>
        <taxon>Stappiaceae</taxon>
        <taxon>Roseibium</taxon>
    </lineage>
</organism>
<evidence type="ECO:0000313" key="9">
    <source>
        <dbReference type="EMBL" id="TWI93123.1"/>
    </source>
</evidence>
<evidence type="ECO:0000256" key="3">
    <source>
        <dbReference type="ARBA" id="ARBA00022448"/>
    </source>
</evidence>
<feature type="transmembrane region" description="Helical" evidence="8">
    <location>
        <begin position="167"/>
        <end position="186"/>
    </location>
</feature>
<evidence type="ECO:0000256" key="4">
    <source>
        <dbReference type="ARBA" id="ARBA00022475"/>
    </source>
</evidence>
<sequence length="247" mass="25960">MTFDIWSLLAALAACALGGVLKGATGAGAPVIGVPVLAALFNVQLAVVIFAVPNLLTNIWQSVRFRQSLLPGRFVLLFAGGGALGVVFGTYLLDGLPSDALSLAMALAVLAYVGFRVLKADWRLAWSRGLWIAGPAGLVGGILQGATGISAPASLTFLNALKVERRQFVATISVFFAVMSAAQLERMIALELMSFDRFMIGLGATGAVLAGMPVGQFLARRIQPHVFDKIILALLTILALKILVELV</sequence>
<accession>A0A562TID1</accession>
<evidence type="ECO:0000256" key="5">
    <source>
        <dbReference type="ARBA" id="ARBA00022692"/>
    </source>
</evidence>
<evidence type="ECO:0000256" key="1">
    <source>
        <dbReference type="ARBA" id="ARBA00004651"/>
    </source>
</evidence>
<comment type="subcellular location">
    <subcellularLocation>
        <location evidence="1 8">Cell membrane</location>
        <topology evidence="1 8">Multi-pass membrane protein</topology>
    </subcellularLocation>
</comment>
<dbReference type="PANTHER" id="PTHR30269:SF37">
    <property type="entry name" value="MEMBRANE TRANSPORTER PROTEIN"/>
    <property type="match status" value="1"/>
</dbReference>
<dbReference type="EMBL" id="VLLF01000001">
    <property type="protein sequence ID" value="TWI93123.1"/>
    <property type="molecule type" value="Genomic_DNA"/>
</dbReference>
<dbReference type="OrthoDB" id="5195497at2"/>
<feature type="transmembrane region" description="Helical" evidence="8">
    <location>
        <begin position="32"/>
        <end position="53"/>
    </location>
</feature>
<keyword evidence="6 8" id="KW-1133">Transmembrane helix</keyword>
<feature type="transmembrane region" description="Helical" evidence="8">
    <location>
        <begin position="130"/>
        <end position="155"/>
    </location>
</feature>
<protein>
    <recommendedName>
        <fullName evidence="8">Probable membrane transporter protein</fullName>
    </recommendedName>
</protein>
<keyword evidence="7 8" id="KW-0472">Membrane</keyword>
<feature type="transmembrane region" description="Helical" evidence="8">
    <location>
        <begin position="198"/>
        <end position="219"/>
    </location>
</feature>
<dbReference type="InterPro" id="IPR002781">
    <property type="entry name" value="TM_pro_TauE-like"/>
</dbReference>
<feature type="transmembrane region" description="Helical" evidence="8">
    <location>
        <begin position="99"/>
        <end position="118"/>
    </location>
</feature>
<evidence type="ECO:0000256" key="7">
    <source>
        <dbReference type="ARBA" id="ARBA00023136"/>
    </source>
</evidence>
<evidence type="ECO:0000256" key="2">
    <source>
        <dbReference type="ARBA" id="ARBA00009142"/>
    </source>
</evidence>
<evidence type="ECO:0000256" key="6">
    <source>
        <dbReference type="ARBA" id="ARBA00022989"/>
    </source>
</evidence>
<proteinExistence type="inferred from homology"/>
<dbReference type="AlphaFoldDB" id="A0A562TID1"/>
<keyword evidence="4 8" id="KW-1003">Cell membrane</keyword>
<dbReference type="Pfam" id="PF01925">
    <property type="entry name" value="TauE"/>
    <property type="match status" value="1"/>
</dbReference>
<keyword evidence="5 8" id="KW-0812">Transmembrane</keyword>
<name>A0A562TID1_9HYPH</name>
<comment type="similarity">
    <text evidence="2 8">Belongs to the 4-toluene sulfonate uptake permease (TSUP) (TC 2.A.102) family.</text>
</comment>
<evidence type="ECO:0000256" key="8">
    <source>
        <dbReference type="RuleBase" id="RU363041"/>
    </source>
</evidence>
<feature type="transmembrane region" description="Helical" evidence="8">
    <location>
        <begin position="74"/>
        <end position="93"/>
    </location>
</feature>
<evidence type="ECO:0000313" key="10">
    <source>
        <dbReference type="Proteomes" id="UP000320593"/>
    </source>
</evidence>
<dbReference type="PANTHER" id="PTHR30269">
    <property type="entry name" value="TRANSMEMBRANE PROTEIN YFCA"/>
    <property type="match status" value="1"/>
</dbReference>
<reference evidence="9 10" key="1">
    <citation type="submission" date="2019-07" db="EMBL/GenBank/DDBJ databases">
        <title>Genomic Encyclopedia of Archaeal and Bacterial Type Strains, Phase II (KMG-II): from individual species to whole genera.</title>
        <authorList>
            <person name="Goeker M."/>
        </authorList>
    </citation>
    <scope>NUCLEOTIDE SEQUENCE [LARGE SCALE GENOMIC DNA]</scope>
    <source>
        <strain evidence="9 10">ATCC BAA-252</strain>
    </source>
</reference>
<keyword evidence="3" id="KW-0813">Transport</keyword>
<comment type="caution">
    <text evidence="9">The sequence shown here is derived from an EMBL/GenBank/DDBJ whole genome shotgun (WGS) entry which is preliminary data.</text>
</comment>
<dbReference type="RefSeq" id="WP_145340621.1">
    <property type="nucleotide sequence ID" value="NZ_SMLY01000087.1"/>
</dbReference>
<dbReference type="InterPro" id="IPR052017">
    <property type="entry name" value="TSUP"/>
</dbReference>